<dbReference type="CDD" id="cd05578">
    <property type="entry name" value="STKc_Yank1"/>
    <property type="match status" value="1"/>
</dbReference>
<dbReference type="InterPro" id="IPR017441">
    <property type="entry name" value="Protein_kinase_ATP_BS"/>
</dbReference>
<dbReference type="FunFam" id="3.30.200.20:FF:000354">
    <property type="entry name" value="AGC/YANK protein kinase"/>
    <property type="match status" value="1"/>
</dbReference>
<evidence type="ECO:0000259" key="9">
    <source>
        <dbReference type="PROSITE" id="PS51285"/>
    </source>
</evidence>
<proteinExistence type="predicted"/>
<evidence type="ECO:0000313" key="10">
    <source>
        <dbReference type="EMBL" id="RSH91986.1"/>
    </source>
</evidence>
<dbReference type="PROSITE" id="PS50011">
    <property type="entry name" value="PROTEIN_KINASE_DOM"/>
    <property type="match status" value="1"/>
</dbReference>
<evidence type="ECO:0008006" key="12">
    <source>
        <dbReference type="Google" id="ProtNLM"/>
    </source>
</evidence>
<organism evidence="10 11">
    <name type="scientific">Saitozyma podzolica</name>
    <dbReference type="NCBI Taxonomy" id="1890683"/>
    <lineage>
        <taxon>Eukaryota</taxon>
        <taxon>Fungi</taxon>
        <taxon>Dikarya</taxon>
        <taxon>Basidiomycota</taxon>
        <taxon>Agaricomycotina</taxon>
        <taxon>Tremellomycetes</taxon>
        <taxon>Tremellales</taxon>
        <taxon>Trimorphomycetaceae</taxon>
        <taxon>Saitozyma</taxon>
    </lineage>
</organism>
<feature type="domain" description="AGC-kinase C-terminal" evidence="9">
    <location>
        <begin position="285"/>
        <end position="366"/>
    </location>
</feature>
<feature type="compositionally biased region" description="Basic and acidic residues" evidence="7">
    <location>
        <begin position="464"/>
        <end position="475"/>
    </location>
</feature>
<dbReference type="Proteomes" id="UP000279259">
    <property type="component" value="Unassembled WGS sequence"/>
</dbReference>
<keyword evidence="11" id="KW-1185">Reference proteome</keyword>
<dbReference type="Gene3D" id="1.10.510.10">
    <property type="entry name" value="Transferase(Phosphotransferase) domain 1"/>
    <property type="match status" value="1"/>
</dbReference>
<feature type="compositionally biased region" description="Low complexity" evidence="7">
    <location>
        <begin position="373"/>
        <end position="393"/>
    </location>
</feature>
<evidence type="ECO:0000256" key="3">
    <source>
        <dbReference type="ARBA" id="ARBA00022741"/>
    </source>
</evidence>
<dbReference type="InterPro" id="IPR000961">
    <property type="entry name" value="AGC-kinase_C"/>
</dbReference>
<feature type="compositionally biased region" description="Gly residues" evidence="7">
    <location>
        <begin position="448"/>
        <end position="460"/>
    </location>
</feature>
<evidence type="ECO:0000256" key="1">
    <source>
        <dbReference type="ARBA" id="ARBA00022527"/>
    </source>
</evidence>
<dbReference type="STRING" id="1890683.A0A427YLN7"/>
<evidence type="ECO:0000256" key="7">
    <source>
        <dbReference type="SAM" id="MobiDB-lite"/>
    </source>
</evidence>
<evidence type="ECO:0000259" key="8">
    <source>
        <dbReference type="PROSITE" id="PS50011"/>
    </source>
</evidence>
<dbReference type="GO" id="GO:0001664">
    <property type="term" value="F:G protein-coupled receptor binding"/>
    <property type="evidence" value="ECO:0007669"/>
    <property type="project" value="TreeGrafter"/>
</dbReference>
<feature type="domain" description="Protein kinase" evidence="8">
    <location>
        <begin position="22"/>
        <end position="284"/>
    </location>
</feature>
<dbReference type="PROSITE" id="PS00107">
    <property type="entry name" value="PROTEIN_KINASE_ATP"/>
    <property type="match status" value="1"/>
</dbReference>
<dbReference type="PANTHER" id="PTHR24355">
    <property type="entry name" value="G PROTEIN-COUPLED RECEPTOR KINASE/RIBOSOMAL PROTEIN S6 KINASE"/>
    <property type="match status" value="1"/>
</dbReference>
<sequence>MGAACCKPEAIDFDGEVNLFHFYLLRSVGKGAFGKVRVVQHKHTKTLYALKYINKAKCVKMKAVANIVQERRLLEEIDHPFVVNLRYAFQDDENCFFVLDLMLGGDLRFHLDRAGAMNEEVVRFYIAEIAMAVDYLHSKRIVHRDLKPDNILLDERGHAHITDFNIAVHFSERRLLTGVAGSMAYMAPEVLTKKGYSAPVDFWSLGILAYELLFGKRPFRGRTNTALTNSILHEQLTWPEDAPGRCSSEGMHAIRAFLDRDPNRRLGYRPGGGGFEDIKTHPWFRGIDWDAMYKKEVVPPFEPDSKRANFDATHELEELLLEENPLKARKRKEGQDVATMSPEFRMMEEHFKVFDYTRAQRRSYYQPANNAQTTSSGTTGTTGTSATAVSSGGLEPAKHLVSAGQTGRSSASPGPGVGLGLSSRPATPSDRTGVISRTGLDVEAQILDGGGMANMGGRGGWRQSEIDPLGRESVEMRSTATASTGNQNPSPLRQPTPLKTSSTGLEGRARVERLSPVGTAA</sequence>
<keyword evidence="5 6" id="KW-0067">ATP-binding</keyword>
<evidence type="ECO:0000256" key="2">
    <source>
        <dbReference type="ARBA" id="ARBA00022679"/>
    </source>
</evidence>
<dbReference type="GO" id="GO:0007186">
    <property type="term" value="P:G protein-coupled receptor signaling pathway"/>
    <property type="evidence" value="ECO:0007669"/>
    <property type="project" value="TreeGrafter"/>
</dbReference>
<dbReference type="GO" id="GO:0009966">
    <property type="term" value="P:regulation of signal transduction"/>
    <property type="evidence" value="ECO:0007669"/>
    <property type="project" value="TreeGrafter"/>
</dbReference>
<keyword evidence="2" id="KW-0808">Transferase</keyword>
<feature type="region of interest" description="Disordered" evidence="7">
    <location>
        <begin position="365"/>
        <end position="521"/>
    </location>
</feature>
<dbReference type="GO" id="GO:0005524">
    <property type="term" value="F:ATP binding"/>
    <property type="evidence" value="ECO:0007669"/>
    <property type="project" value="UniProtKB-UniRule"/>
</dbReference>
<keyword evidence="1" id="KW-0723">Serine/threonine-protein kinase</keyword>
<dbReference type="OrthoDB" id="354826at2759"/>
<dbReference type="Pfam" id="PF00069">
    <property type="entry name" value="Pkinase"/>
    <property type="match status" value="1"/>
</dbReference>
<dbReference type="PROSITE" id="PS51285">
    <property type="entry name" value="AGC_KINASE_CTER"/>
    <property type="match status" value="1"/>
</dbReference>
<comment type="caution">
    <text evidence="10">The sequence shown here is derived from an EMBL/GenBank/DDBJ whole genome shotgun (WGS) entry which is preliminary data.</text>
</comment>
<keyword evidence="4" id="KW-0418">Kinase</keyword>
<dbReference type="SUPFAM" id="SSF56112">
    <property type="entry name" value="Protein kinase-like (PK-like)"/>
    <property type="match status" value="1"/>
</dbReference>
<dbReference type="GO" id="GO:0004703">
    <property type="term" value="F:G protein-coupled receptor kinase activity"/>
    <property type="evidence" value="ECO:0007669"/>
    <property type="project" value="TreeGrafter"/>
</dbReference>
<dbReference type="EMBL" id="RSCD01000007">
    <property type="protein sequence ID" value="RSH91986.1"/>
    <property type="molecule type" value="Genomic_DNA"/>
</dbReference>
<evidence type="ECO:0000256" key="5">
    <source>
        <dbReference type="ARBA" id="ARBA00022840"/>
    </source>
</evidence>
<dbReference type="PROSITE" id="PS00108">
    <property type="entry name" value="PROTEIN_KINASE_ST"/>
    <property type="match status" value="1"/>
</dbReference>
<accession>A0A427YLN7</accession>
<dbReference type="AlphaFoldDB" id="A0A427YLN7"/>
<reference evidence="10 11" key="1">
    <citation type="submission" date="2018-11" db="EMBL/GenBank/DDBJ databases">
        <title>Genome sequence of Saitozyma podzolica DSM 27192.</title>
        <authorList>
            <person name="Aliyu H."/>
            <person name="Gorte O."/>
            <person name="Ochsenreither K."/>
        </authorList>
    </citation>
    <scope>NUCLEOTIDE SEQUENCE [LARGE SCALE GENOMIC DNA]</scope>
    <source>
        <strain evidence="10 11">DSM 27192</strain>
    </source>
</reference>
<dbReference type="PANTHER" id="PTHR24355:SF30">
    <property type="entry name" value="SERINE_THREONINE-PROTEIN KINASE 32B ISOFORM X1"/>
    <property type="match status" value="1"/>
</dbReference>
<gene>
    <name evidence="10" type="ORF">EHS25_009357</name>
</gene>
<evidence type="ECO:0000256" key="4">
    <source>
        <dbReference type="ARBA" id="ARBA00022777"/>
    </source>
</evidence>
<protein>
    <recommendedName>
        <fullName evidence="12">AGC/YANK protein kinase</fullName>
    </recommendedName>
</protein>
<dbReference type="Gene3D" id="3.30.200.20">
    <property type="entry name" value="Phosphorylase Kinase, domain 1"/>
    <property type="match status" value="1"/>
</dbReference>
<dbReference type="InterPro" id="IPR008271">
    <property type="entry name" value="Ser/Thr_kinase_AS"/>
</dbReference>
<keyword evidence="3 6" id="KW-0547">Nucleotide-binding</keyword>
<dbReference type="SMART" id="SM00220">
    <property type="entry name" value="S_TKc"/>
    <property type="match status" value="1"/>
</dbReference>
<feature type="binding site" evidence="6">
    <location>
        <position position="51"/>
    </location>
    <ligand>
        <name>ATP</name>
        <dbReference type="ChEBI" id="CHEBI:30616"/>
    </ligand>
</feature>
<evidence type="ECO:0000256" key="6">
    <source>
        <dbReference type="PROSITE-ProRule" id="PRU10141"/>
    </source>
</evidence>
<dbReference type="FunFam" id="1.10.510.10:FF:000639">
    <property type="entry name" value="Related to serine/threonine protein kinase"/>
    <property type="match status" value="1"/>
</dbReference>
<name>A0A427YLN7_9TREE</name>
<dbReference type="InterPro" id="IPR011009">
    <property type="entry name" value="Kinase-like_dom_sf"/>
</dbReference>
<evidence type="ECO:0000313" key="11">
    <source>
        <dbReference type="Proteomes" id="UP000279259"/>
    </source>
</evidence>
<dbReference type="InterPro" id="IPR000719">
    <property type="entry name" value="Prot_kinase_dom"/>
</dbReference>
<feature type="compositionally biased region" description="Polar residues" evidence="7">
    <location>
        <begin position="476"/>
        <end position="504"/>
    </location>
</feature>